<organism evidence="8">
    <name type="scientific">Streptococcus agalactiae serotype III (strain NEM316)</name>
    <dbReference type="NCBI Taxonomy" id="211110"/>
    <lineage>
        <taxon>Bacteria</taxon>
        <taxon>Bacillati</taxon>
        <taxon>Bacillota</taxon>
        <taxon>Bacilli</taxon>
        <taxon>Lactobacillales</taxon>
        <taxon>Streptococcaceae</taxon>
        <taxon>Streptococcus</taxon>
    </lineage>
</organism>
<feature type="compositionally biased region" description="Basic and acidic residues" evidence="6">
    <location>
        <begin position="836"/>
        <end position="851"/>
    </location>
</feature>
<feature type="region of interest" description="Disordered" evidence="6">
    <location>
        <begin position="757"/>
        <end position="806"/>
    </location>
</feature>
<evidence type="ECO:0000256" key="4">
    <source>
        <dbReference type="ARBA" id="ARBA00022737"/>
    </source>
</evidence>
<dbReference type="PRINTS" id="PR00015">
    <property type="entry name" value="GPOSANCHOR"/>
</dbReference>
<dbReference type="RefSeq" id="WP_000489962.1">
    <property type="nucleotide sequence ID" value="NC_004368.1"/>
</dbReference>
<dbReference type="PROSITE" id="PS50847">
    <property type="entry name" value="GRAM_POS_ANCHORING"/>
    <property type="match status" value="1"/>
</dbReference>
<dbReference type="InterPro" id="IPR003599">
    <property type="entry name" value="Ig_sub"/>
</dbReference>
<dbReference type="InterPro" id="IPR013783">
    <property type="entry name" value="Ig-like_fold"/>
</dbReference>
<feature type="domain" description="Gram-positive cocci surface proteins LPxTG" evidence="7">
    <location>
        <begin position="1093"/>
        <end position="1126"/>
    </location>
</feature>
<evidence type="ECO:0000256" key="2">
    <source>
        <dbReference type="ARBA" id="ARBA00022525"/>
    </source>
</evidence>
<feature type="compositionally biased region" description="Polar residues" evidence="6">
    <location>
        <begin position="631"/>
        <end position="645"/>
    </location>
</feature>
<dbReference type="Pfam" id="PF17480">
    <property type="entry name" value="AlphaC_N2"/>
    <property type="match status" value="1"/>
</dbReference>
<feature type="region of interest" description="Disordered" evidence="6">
    <location>
        <begin position="429"/>
        <end position="473"/>
    </location>
</feature>
<dbReference type="NCBIfam" id="NF035941">
    <property type="entry name" value="GBS_alph_likeN"/>
    <property type="match status" value="1"/>
</dbReference>
<keyword evidence="3" id="KW-0732">Signal</keyword>
<dbReference type="Gene3D" id="1.20.1270.150">
    <property type="entry name" value="Surface Active Protein"/>
    <property type="match status" value="1"/>
</dbReference>
<dbReference type="HOGENOM" id="CLU_311202_0_0_9"/>
<dbReference type="InterPro" id="IPR019931">
    <property type="entry name" value="LPXTG_anchor"/>
</dbReference>
<dbReference type="Pfam" id="PF00746">
    <property type="entry name" value="Gram_pos_anchor"/>
    <property type="match status" value="1"/>
</dbReference>
<feature type="compositionally biased region" description="Basic and acidic residues" evidence="6">
    <location>
        <begin position="243"/>
        <end position="253"/>
    </location>
</feature>
<feature type="region of interest" description="Disordered" evidence="6">
    <location>
        <begin position="243"/>
        <end position="285"/>
    </location>
</feature>
<feature type="compositionally biased region" description="Basic and acidic residues" evidence="6">
    <location>
        <begin position="760"/>
        <end position="775"/>
    </location>
</feature>
<dbReference type="InterPro" id="IPR059115">
    <property type="entry name" value="Rib"/>
</dbReference>
<dbReference type="eggNOG" id="COG3064">
    <property type="taxonomic scope" value="Bacteria"/>
</dbReference>
<feature type="region of interest" description="Disordered" evidence="6">
    <location>
        <begin position="987"/>
        <end position="1043"/>
    </location>
</feature>
<protein>
    <recommendedName>
        <fullName evidence="7">Gram-positive cocci surface proteins LPxTG domain-containing protein</fullName>
    </recommendedName>
</protein>
<dbReference type="InterPro" id="IPR035327">
    <property type="entry name" value="AlphaC_C"/>
</dbReference>
<reference evidence="8" key="1">
    <citation type="journal article" date="2002" name="Mol. Microbiol.">
        <title>Genome sequence of Streptococcus agalactiae, a pathogen causing invasive neonatal disease.</title>
        <authorList>
            <person name="Glaser P."/>
            <person name="Rusniok C."/>
            <person name="Buchrieser C."/>
            <person name="Chevalier F."/>
            <person name="Frangeul L."/>
            <person name="Msadek T."/>
            <person name="Zouine M."/>
            <person name="Couve E."/>
            <person name="Lalioui L."/>
            <person name="Poyart C."/>
            <person name="Trieu-Cuot P."/>
            <person name="Kunst F."/>
        </authorList>
    </citation>
    <scope>NUCLEOTIDE SEQUENCE [LARGE SCALE GENOMIC DNA]</scope>
    <source>
        <strain evidence="8">NEM316</strain>
    </source>
</reference>
<gene>
    <name evidence="8" type="ordered locus">gbs0470</name>
</gene>
<sequence length="1126" mass="121756">MFRRSKNNSYDTSQTKQRFSIKKFKFGAASVLIGLSFLGGVTQGNLNIFEESIVAASTIPGSAATLNTSITKNIQNGNAYIDLYDVKNGLIDPQNLIVLNPSSYSANYYIKQGAKYYSNPSEITTTGSATITFNILDETGNPHKKADGQIDIVSVNLTIYDSTALRNRIDEVINNANDPKWSDGSRDEVLTGLEKIKKDIDNNPKTQIDIDNKINEVNEIEKLLVVSLPDKIKYSPEAKHRTVEQHAELDAKDSIANTDELPSNSTYNWKNGHKPDTSTSGEKDGIVEVHYPDGTVDDVNVKVTVTSKKTDNTAPTLTVTPEQQTVKVDEDITFTVTAEDENEVELGLDDLKAKYENDIIGARVKIKYLTKEPNKKVMEVTIMKATLADKGAITFTAKDKAGNQAEPKTVTINVLPPDKIKYSPEAKHRTVEQHAELDAKDSIANTDELPSNSTYNWKNGHKPDTSTSGEKDGIVEVHYPDGTVDDVNVKVTVTSKKTDNTAPTLTVTPEQQTVKVDEDITFTVTAEDENEVELGLDDLKAKYENDIIGARVKIKYLTKEPNKKVMEVTIMKATLADKGAITFTAKDKAGNQAEPKTVTINVLPPDKIKYSPEAKHRTVEQHAELDAKDSIANTDELPSNSTYNWKNGHKPDTSTPGEKNAVVVVTYPDKSTDEVPVKVTVVDPRTDAEKNDPAGKDQTVKVGEQPDPTKSLEAVPAGSTVAYKEPVDTKTPGEKNAIVVVTYPDKSTDEVPVKVTVVDPRTDAEKNDPAGKDQTVKVGEQPDPTKSLEAVPAGSTVAYKEPVDTKTPGEKNAIVVVTYPDKSTDEVPVKVTVVDPRTDAEKNDPAGKDQTVKVGEQPDPTKSLEAVPAGSTVAYKEPVDTKTPGEKNAVVVVTYPDKSTDEVPVKVTVVDPRTDAEKNDPAGKDQTVKVGEQPDPTKSLEAVPAGSTVAYKEPVDTKTPGEKNAVVVVTYPDKSTDEVPVKVTVVDPRTDAEKNDPAGGETTVPQGTPISDEEITGLVKIPEGSNGVPKVVGDRPNTDVPGDYKVTVEVTYPDGTKDTVAVTVHVTPKPVPDKDKYDPTGKSQQVNGKGNKLPATGESATPFFNVAALTIISSVGLLSVSKKKED</sequence>
<dbReference type="InterPro" id="IPR019950">
    <property type="entry name" value="M_anchor"/>
</dbReference>
<accession>Q8E6U1</accession>
<dbReference type="EMBL" id="AL766845">
    <property type="protein sequence ID" value="CAD46114.1"/>
    <property type="molecule type" value="Genomic_DNA"/>
</dbReference>
<dbReference type="Gene3D" id="2.60.500.10">
    <property type="entry name" value="Surface Active Protein domain"/>
    <property type="match status" value="1"/>
</dbReference>
<feature type="region of interest" description="Disordered" evidence="6">
    <location>
        <begin position="833"/>
        <end position="882"/>
    </location>
</feature>
<feature type="compositionally biased region" description="Basic and acidic residues" evidence="6">
    <location>
        <begin position="912"/>
        <end position="927"/>
    </location>
</feature>
<feature type="region of interest" description="Disordered" evidence="6">
    <location>
        <begin position="684"/>
        <end position="713"/>
    </location>
</feature>
<evidence type="ECO:0000256" key="6">
    <source>
        <dbReference type="SAM" id="MobiDB-lite"/>
    </source>
</evidence>
<dbReference type="Pfam" id="PF08829">
    <property type="entry name" value="AlphaC_N"/>
    <property type="match status" value="1"/>
</dbReference>
<dbReference type="AlphaFoldDB" id="Q8E6U1"/>
<feature type="compositionally biased region" description="Basic and acidic residues" evidence="6">
    <location>
        <begin position="684"/>
        <end position="699"/>
    </location>
</feature>
<dbReference type="InterPro" id="IPR014933">
    <property type="entry name" value="AlphaC_N"/>
</dbReference>
<feature type="compositionally biased region" description="Polar residues" evidence="6">
    <location>
        <begin position="443"/>
        <end position="457"/>
    </location>
</feature>
<feature type="compositionally biased region" description="Basic and acidic residues" evidence="6">
    <location>
        <begin position="429"/>
        <end position="441"/>
    </location>
</feature>
<feature type="compositionally biased region" description="Basic and acidic residues" evidence="6">
    <location>
        <begin position="273"/>
        <end position="285"/>
    </location>
</feature>
<dbReference type="InterPro" id="IPR012706">
    <property type="entry name" value="Rib_alpha_Esp_rpt"/>
</dbReference>
<dbReference type="Gene3D" id="2.60.40.10">
    <property type="entry name" value="Immunoglobulins"/>
    <property type="match status" value="2"/>
</dbReference>
<evidence type="ECO:0000256" key="3">
    <source>
        <dbReference type="ARBA" id="ARBA00022729"/>
    </source>
</evidence>
<keyword evidence="5" id="KW-0572">Peptidoglycan-anchor</keyword>
<evidence type="ECO:0000259" key="7">
    <source>
        <dbReference type="PROSITE" id="PS50847"/>
    </source>
</evidence>
<keyword evidence="4" id="KW-0677">Repeat</keyword>
<evidence type="ECO:0000256" key="5">
    <source>
        <dbReference type="ARBA" id="ARBA00023088"/>
    </source>
</evidence>
<keyword evidence="2" id="KW-0964">Secreted</keyword>
<feature type="compositionally biased region" description="Polar residues" evidence="6">
    <location>
        <begin position="255"/>
        <end position="269"/>
    </location>
</feature>
<dbReference type="InterPro" id="IPR005877">
    <property type="entry name" value="YSIRK_signal_dom"/>
</dbReference>
<dbReference type="Pfam" id="PF04650">
    <property type="entry name" value="YSIRK_signal"/>
    <property type="match status" value="1"/>
</dbReference>
<dbReference type="InterPro" id="IPR038335">
    <property type="entry name" value="ACP_C_sf"/>
</dbReference>
<dbReference type="SMART" id="SM00409">
    <property type="entry name" value="IG"/>
    <property type="match status" value="2"/>
</dbReference>
<feature type="region of interest" description="Disordered" evidence="6">
    <location>
        <begin position="909"/>
        <end position="958"/>
    </location>
</feature>
<feature type="region of interest" description="Disordered" evidence="6">
    <location>
        <begin position="1067"/>
        <end position="1097"/>
    </location>
</feature>
<dbReference type="NCBIfam" id="TIGR01168">
    <property type="entry name" value="YSIRK_signal"/>
    <property type="match status" value="1"/>
</dbReference>
<dbReference type="Pfam" id="PF08428">
    <property type="entry name" value="Rib"/>
    <property type="match status" value="7"/>
</dbReference>
<dbReference type="InterPro" id="IPR038544">
    <property type="entry name" value="ACP_N_sf"/>
</dbReference>
<dbReference type="KEGG" id="san:gbs0470"/>
<proteinExistence type="predicted"/>
<evidence type="ECO:0000256" key="1">
    <source>
        <dbReference type="ARBA" id="ARBA00022512"/>
    </source>
</evidence>
<dbReference type="eggNOG" id="COG2373">
    <property type="taxonomic scope" value="Bacteria"/>
</dbReference>
<name>Q8E6U1_STRA3</name>
<evidence type="ECO:0000313" key="8">
    <source>
        <dbReference type="EMBL" id="CAD46114.1"/>
    </source>
</evidence>
<feature type="region of interest" description="Disordered" evidence="6">
    <location>
        <begin position="614"/>
        <end position="659"/>
    </location>
</feature>
<feature type="compositionally biased region" description="Basic and acidic residues" evidence="6">
    <location>
        <begin position="614"/>
        <end position="629"/>
    </location>
</feature>
<keyword evidence="1" id="KW-0134">Cell wall</keyword>
<feature type="compositionally biased region" description="Basic and acidic residues" evidence="6">
    <location>
        <begin position="461"/>
        <end position="473"/>
    </location>
</feature>
<dbReference type="NCBIfam" id="TIGR01167">
    <property type="entry name" value="LPXTG_anchor"/>
    <property type="match status" value="1"/>
</dbReference>
<dbReference type="Proteomes" id="UP000000823">
    <property type="component" value="Chromosome"/>
</dbReference>
<dbReference type="NCBIfam" id="TIGR02331">
    <property type="entry name" value="rib_alpha"/>
    <property type="match status" value="8"/>
</dbReference>